<accession>A0A0W1ALG0</accession>
<dbReference type="PATRIC" id="fig|66969.6.peg.724"/>
<reference evidence="2 3" key="1">
    <citation type="submission" date="2015-11" db="EMBL/GenBank/DDBJ databases">
        <title>Genomic analysis of 38 Legionella species identifies large and diverse effector repertoires.</title>
        <authorList>
            <person name="Burstein D."/>
            <person name="Amaro F."/>
            <person name="Zusman T."/>
            <person name="Lifshitz Z."/>
            <person name="Cohen O."/>
            <person name="Gilbert J.A."/>
            <person name="Pupko T."/>
            <person name="Shuman H.A."/>
            <person name="Segal G."/>
        </authorList>
    </citation>
    <scope>NUCLEOTIDE SEQUENCE [LARGE SCALE GENOMIC DNA]</scope>
    <source>
        <strain evidence="2 3">ATCC 51914</strain>
    </source>
</reference>
<gene>
    <name evidence="2" type="ORF">Lwal_0664</name>
</gene>
<dbReference type="Proteomes" id="UP000054729">
    <property type="component" value="Unassembled WGS sequence"/>
</dbReference>
<proteinExistence type="predicted"/>
<comment type="caution">
    <text evidence="2">The sequence shown here is derived from an EMBL/GenBank/DDBJ whole genome shotgun (WGS) entry which is preliminary data.</text>
</comment>
<dbReference type="EMBL" id="LNZB01000015">
    <property type="protein sequence ID" value="KTD82187.1"/>
    <property type="molecule type" value="Genomic_DNA"/>
</dbReference>
<evidence type="ECO:0000313" key="3">
    <source>
        <dbReference type="Proteomes" id="UP000054729"/>
    </source>
</evidence>
<feature type="region of interest" description="Disordered" evidence="1">
    <location>
        <begin position="86"/>
        <end position="128"/>
    </location>
</feature>
<feature type="compositionally biased region" description="Polar residues" evidence="1">
    <location>
        <begin position="97"/>
        <end position="111"/>
    </location>
</feature>
<keyword evidence="3" id="KW-1185">Reference proteome</keyword>
<sequence>MVLGSSIWPSSDRLLTRAARFLLCCLNLILVTVGSESVRLLTRAARFLLCCLNLILVTAGSESVRLLTRAARFLLCCLNQLLVTAGSEPSRARQQADTELSAFTNDPTQGSAIWRSAEPTLTDHQRRD</sequence>
<protein>
    <submittedName>
        <fullName evidence="2">Uncharacterized protein</fullName>
    </submittedName>
</protein>
<evidence type="ECO:0000313" key="2">
    <source>
        <dbReference type="EMBL" id="KTD82187.1"/>
    </source>
</evidence>
<evidence type="ECO:0000256" key="1">
    <source>
        <dbReference type="SAM" id="MobiDB-lite"/>
    </source>
</evidence>
<organism evidence="2 3">
    <name type="scientific">Legionella waltersii</name>
    <dbReference type="NCBI Taxonomy" id="66969"/>
    <lineage>
        <taxon>Bacteria</taxon>
        <taxon>Pseudomonadati</taxon>
        <taxon>Pseudomonadota</taxon>
        <taxon>Gammaproteobacteria</taxon>
        <taxon>Legionellales</taxon>
        <taxon>Legionellaceae</taxon>
        <taxon>Legionella</taxon>
    </lineage>
</organism>
<name>A0A0W1ALG0_9GAMM</name>
<dbReference type="AlphaFoldDB" id="A0A0W1ALG0"/>